<evidence type="ECO:0000256" key="3">
    <source>
        <dbReference type="ARBA" id="ARBA00023004"/>
    </source>
</evidence>
<dbReference type="GO" id="GO:0051539">
    <property type="term" value="F:4 iron, 4 sulfur cluster binding"/>
    <property type="evidence" value="ECO:0007669"/>
    <property type="project" value="UniProtKB-KW"/>
</dbReference>
<keyword evidence="4" id="KW-0411">Iron-sulfur</keyword>
<dbReference type="HOGENOM" id="CLU_043374_1_3_0"/>
<keyword evidence="3" id="KW-0408">Iron</keyword>
<reference evidence="6 7" key="2">
    <citation type="journal article" date="2012" name="Stand. Genomic Sci.">
        <title>Complete genome sequence of the thermophilic sulfate-reducing ocean bacterium Thermodesulfatator indicus type strain (CIR29812(T)).</title>
        <authorList>
            <person name="Anderson I."/>
            <person name="Saunders E."/>
            <person name="Lapidus A."/>
            <person name="Nolan M."/>
            <person name="Lucas S."/>
            <person name="Tice H."/>
            <person name="Del Rio T.G."/>
            <person name="Cheng J.F."/>
            <person name="Han C."/>
            <person name="Tapia R."/>
            <person name="Goodwin L.A."/>
            <person name="Pitluck S."/>
            <person name="Liolios K."/>
            <person name="Mavromatis K."/>
            <person name="Pagani I."/>
            <person name="Ivanova N."/>
            <person name="Mikhailova N."/>
            <person name="Pati A."/>
            <person name="Chen A."/>
            <person name="Palaniappan K."/>
            <person name="Land M."/>
            <person name="Hauser L."/>
            <person name="Jeffries C.D."/>
            <person name="Chang Y.J."/>
            <person name="Brambilla E.M."/>
            <person name="Rohde M."/>
            <person name="Spring S."/>
            <person name="Goker M."/>
            <person name="Detter J.C."/>
            <person name="Woyke T."/>
            <person name="Bristow J."/>
            <person name="Eisen J.A."/>
            <person name="Markowitz V."/>
            <person name="Hugenholtz P."/>
            <person name="Kyrpides N.C."/>
            <person name="Klenk H.P."/>
        </authorList>
    </citation>
    <scope>NUCLEOTIDE SEQUENCE [LARGE SCALE GENOMIC DNA]</scope>
    <source>
        <strain evidence="7">DSM 15286 / JCM 11887 / CIR29812</strain>
    </source>
</reference>
<reference evidence="7" key="1">
    <citation type="submission" date="2011-04" db="EMBL/GenBank/DDBJ databases">
        <title>The complete genome of Thermodesulfatator indicus DSM 15286.</title>
        <authorList>
            <person name="Lucas S."/>
            <person name="Copeland A."/>
            <person name="Lapidus A."/>
            <person name="Bruce D."/>
            <person name="Goodwin L."/>
            <person name="Pitluck S."/>
            <person name="Peters L."/>
            <person name="Kyrpides N."/>
            <person name="Mavromatis K."/>
            <person name="Pagani I."/>
            <person name="Ivanova N."/>
            <person name="Saunders L."/>
            <person name="Detter J.C."/>
            <person name="Tapia R."/>
            <person name="Han C."/>
            <person name="Land M."/>
            <person name="Hauser L."/>
            <person name="Markowitz V."/>
            <person name="Cheng J.-F."/>
            <person name="Hugenholtz P."/>
            <person name="Woyke T."/>
            <person name="Wu D."/>
            <person name="Spring S."/>
            <person name="Schroeder M."/>
            <person name="Brambilla E."/>
            <person name="Klenk H.-P."/>
            <person name="Eisen J.A."/>
        </authorList>
    </citation>
    <scope>NUCLEOTIDE SEQUENCE [LARGE SCALE GENOMIC DNA]</scope>
    <source>
        <strain evidence="7">DSM 15286 / JCM 11887 / CIR29812</strain>
    </source>
</reference>
<dbReference type="RefSeq" id="WP_013907861.1">
    <property type="nucleotide sequence ID" value="NC_015681.1"/>
</dbReference>
<gene>
    <name evidence="6" type="ordered locus">Thein_1251</name>
</gene>
<dbReference type="PANTHER" id="PTHR43177">
    <property type="entry name" value="PROTEIN NRFC"/>
    <property type="match status" value="1"/>
</dbReference>
<evidence type="ECO:0000313" key="7">
    <source>
        <dbReference type="Proteomes" id="UP000006793"/>
    </source>
</evidence>
<keyword evidence="7" id="KW-1185">Reference proteome</keyword>
<dbReference type="PaxDb" id="667014-Thein_1251"/>
<dbReference type="PROSITE" id="PS00198">
    <property type="entry name" value="4FE4S_FER_1"/>
    <property type="match status" value="1"/>
</dbReference>
<organism evidence="6 7">
    <name type="scientific">Thermodesulfatator indicus (strain DSM 15286 / JCM 11887 / CIR29812)</name>
    <dbReference type="NCBI Taxonomy" id="667014"/>
    <lineage>
        <taxon>Bacteria</taxon>
        <taxon>Pseudomonadati</taxon>
        <taxon>Thermodesulfobacteriota</taxon>
        <taxon>Thermodesulfobacteria</taxon>
        <taxon>Thermodesulfobacteriales</taxon>
        <taxon>Thermodesulfatatoraceae</taxon>
        <taxon>Thermodesulfatator</taxon>
    </lineage>
</organism>
<dbReference type="FunCoup" id="F8A8U0">
    <property type="interactions" value="42"/>
</dbReference>
<dbReference type="STRING" id="667014.Thein_1251"/>
<feature type="domain" description="4Fe-4S ferredoxin-type" evidence="5">
    <location>
        <begin position="150"/>
        <end position="179"/>
    </location>
</feature>
<dbReference type="Pfam" id="PF13247">
    <property type="entry name" value="Fer4_11"/>
    <property type="match status" value="1"/>
</dbReference>
<evidence type="ECO:0000259" key="5">
    <source>
        <dbReference type="PROSITE" id="PS51379"/>
    </source>
</evidence>
<dbReference type="OrthoDB" id="9789030at2"/>
<dbReference type="PROSITE" id="PS51379">
    <property type="entry name" value="4FE4S_FER_2"/>
    <property type="match status" value="3"/>
</dbReference>
<dbReference type="PATRIC" id="fig|667014.3.peg.1288"/>
<feature type="domain" description="4Fe-4S ferredoxin-type" evidence="5">
    <location>
        <begin position="117"/>
        <end position="148"/>
    </location>
</feature>
<dbReference type="CDD" id="cd10551">
    <property type="entry name" value="PsrB"/>
    <property type="match status" value="1"/>
</dbReference>
<feature type="domain" description="4Fe-4S ferredoxin-type" evidence="5">
    <location>
        <begin position="72"/>
        <end position="91"/>
    </location>
</feature>
<dbReference type="InterPro" id="IPR050954">
    <property type="entry name" value="ET_IronSulfur_Cluster-Binding"/>
</dbReference>
<evidence type="ECO:0000256" key="2">
    <source>
        <dbReference type="ARBA" id="ARBA00022723"/>
    </source>
</evidence>
<evidence type="ECO:0000313" key="6">
    <source>
        <dbReference type="EMBL" id="AEH45119.1"/>
    </source>
</evidence>
<dbReference type="KEGG" id="tid:Thein_1251"/>
<dbReference type="PANTHER" id="PTHR43177:SF3">
    <property type="entry name" value="PROTEIN NRFC HOMOLOG"/>
    <property type="match status" value="1"/>
</dbReference>
<evidence type="ECO:0000256" key="4">
    <source>
        <dbReference type="ARBA" id="ARBA00023014"/>
    </source>
</evidence>
<dbReference type="SUPFAM" id="SSF54862">
    <property type="entry name" value="4Fe-4S ferredoxins"/>
    <property type="match status" value="1"/>
</dbReference>
<dbReference type="EMBL" id="CP002683">
    <property type="protein sequence ID" value="AEH45119.1"/>
    <property type="molecule type" value="Genomic_DNA"/>
</dbReference>
<evidence type="ECO:0000256" key="1">
    <source>
        <dbReference type="ARBA" id="ARBA00022485"/>
    </source>
</evidence>
<dbReference type="InterPro" id="IPR017896">
    <property type="entry name" value="4Fe4S_Fe-S-bd"/>
</dbReference>
<keyword evidence="2" id="KW-0479">Metal-binding</keyword>
<dbReference type="eggNOG" id="COG0437">
    <property type="taxonomic scope" value="Bacteria"/>
</dbReference>
<dbReference type="Gene3D" id="3.30.70.20">
    <property type="match status" value="2"/>
</dbReference>
<dbReference type="InParanoid" id="F8A8U0"/>
<keyword evidence="1" id="KW-0004">4Fe-4S</keyword>
<dbReference type="InterPro" id="IPR017900">
    <property type="entry name" value="4Fe4S_Fe_S_CS"/>
</dbReference>
<dbReference type="GO" id="GO:0046872">
    <property type="term" value="F:metal ion binding"/>
    <property type="evidence" value="ECO:0007669"/>
    <property type="project" value="UniProtKB-KW"/>
</dbReference>
<sequence>MDLKKFGKWLASLKNEGVDTIPLAERRSFLKMGLKVTGVFAGGTILSLVSKLNNAKAIPPAYVGTFPYKPHYAMVLITDRCVDCELCMEACVRTNHVPPYGWRTRIFERKLKGPEGYVRQFMPVLCNQCNIPPCVRVCPTKATVKDPKTGIVKMIPKKCIGCKTCMTACPYNMRYFNEERRAVDKCDFCWESRLSKGDKITACAEACPAGVRIFGDLTDPKSKVYQIVYDPARVIWVLRPETGAKPNVFYTIEGLG</sequence>
<protein>
    <submittedName>
        <fullName evidence="6">4Fe-4S ferredoxin iron-sulfur binding domain protein</fullName>
    </submittedName>
</protein>
<proteinExistence type="predicted"/>
<dbReference type="AlphaFoldDB" id="F8A8U0"/>
<name>F8A8U0_THEID</name>
<accession>F8A8U0</accession>
<dbReference type="Proteomes" id="UP000006793">
    <property type="component" value="Chromosome"/>
</dbReference>